<sequence length="131" mass="15519">MGLLEKRQIVQVKNIDLPLFKEQLNKIIGSDVEVAIEWDSYILYDEFPLKRLVNFVFIDIIDFVKSICNDEMLKQRLQVKLKRIQLRNCMDEKEMEVVFRDETLFITDQLVGDTFSNNMANVLVNYMKPIL</sequence>
<dbReference type="EMBL" id="JBHMEY010000029">
    <property type="protein sequence ID" value="MFB9096997.1"/>
    <property type="molecule type" value="Genomic_DNA"/>
</dbReference>
<evidence type="ECO:0000313" key="2">
    <source>
        <dbReference type="Proteomes" id="UP001589607"/>
    </source>
</evidence>
<dbReference type="RefSeq" id="WP_236457911.1">
    <property type="nucleotide sequence ID" value="NZ_CBCSGE010000005.1"/>
</dbReference>
<reference evidence="1 2" key="1">
    <citation type="submission" date="2024-09" db="EMBL/GenBank/DDBJ databases">
        <authorList>
            <person name="Sun Q."/>
            <person name="Mori K."/>
        </authorList>
    </citation>
    <scope>NUCLEOTIDE SEQUENCE [LARGE SCALE GENOMIC DNA]</scope>
    <source>
        <strain evidence="1 2">CECT 7955</strain>
    </source>
</reference>
<protein>
    <submittedName>
        <fullName evidence="1">Uncharacterized protein</fullName>
    </submittedName>
</protein>
<name>A0ABV5GNN3_9FLAO</name>
<dbReference type="Proteomes" id="UP001589607">
    <property type="component" value="Unassembled WGS sequence"/>
</dbReference>
<organism evidence="1 2">
    <name type="scientific">Flavobacterium jumunjinense</name>
    <dbReference type="NCBI Taxonomy" id="998845"/>
    <lineage>
        <taxon>Bacteria</taxon>
        <taxon>Pseudomonadati</taxon>
        <taxon>Bacteroidota</taxon>
        <taxon>Flavobacteriia</taxon>
        <taxon>Flavobacteriales</taxon>
        <taxon>Flavobacteriaceae</taxon>
        <taxon>Flavobacterium</taxon>
    </lineage>
</organism>
<accession>A0ABV5GNN3</accession>
<proteinExistence type="predicted"/>
<comment type="caution">
    <text evidence="1">The sequence shown here is derived from an EMBL/GenBank/DDBJ whole genome shotgun (WGS) entry which is preliminary data.</text>
</comment>
<evidence type="ECO:0000313" key="1">
    <source>
        <dbReference type="EMBL" id="MFB9096997.1"/>
    </source>
</evidence>
<keyword evidence="2" id="KW-1185">Reference proteome</keyword>
<gene>
    <name evidence="1" type="ORF">ACFFVF_10755</name>
</gene>